<organism evidence="2 3">
    <name type="scientific">Chroococcidiopsis cubana SAG 39.79</name>
    <dbReference type="NCBI Taxonomy" id="388085"/>
    <lineage>
        <taxon>Bacteria</taxon>
        <taxon>Bacillati</taxon>
        <taxon>Cyanobacteriota</taxon>
        <taxon>Cyanophyceae</taxon>
        <taxon>Chroococcidiopsidales</taxon>
        <taxon>Chroococcidiopsidaceae</taxon>
        <taxon>Chroococcidiopsis</taxon>
    </lineage>
</organism>
<accession>A0AB37UCK3</accession>
<evidence type="ECO:0000313" key="3">
    <source>
        <dbReference type="Proteomes" id="UP000282574"/>
    </source>
</evidence>
<protein>
    <submittedName>
        <fullName evidence="2">Uncharacterized protein</fullName>
    </submittedName>
</protein>
<proteinExistence type="predicted"/>
<name>A0AB37UCK3_9CYAN</name>
<comment type="caution">
    <text evidence="2">The sequence shown here is derived from an EMBL/GenBank/DDBJ whole genome shotgun (WGS) entry which is preliminary data.</text>
</comment>
<reference evidence="2 3" key="1">
    <citation type="journal article" date="2019" name="Genome Biol. Evol.">
        <title>Day and night: Metabolic profiles and evolutionary relationships of six axenic non-marine cyanobacteria.</title>
        <authorList>
            <person name="Will S.E."/>
            <person name="Henke P."/>
            <person name="Boedeker C."/>
            <person name="Huang S."/>
            <person name="Brinkmann H."/>
            <person name="Rohde M."/>
            <person name="Jarek M."/>
            <person name="Friedl T."/>
            <person name="Seufert S."/>
            <person name="Schumacher M."/>
            <person name="Overmann J."/>
            <person name="Neumann-Schaal M."/>
            <person name="Petersen J."/>
        </authorList>
    </citation>
    <scope>NUCLEOTIDE SEQUENCE [LARGE SCALE GENOMIC DNA]</scope>
    <source>
        <strain evidence="2 3">SAG 39.79</strain>
    </source>
</reference>
<feature type="region of interest" description="Disordered" evidence="1">
    <location>
        <begin position="28"/>
        <end position="56"/>
    </location>
</feature>
<feature type="compositionally biased region" description="Basic and acidic residues" evidence="1">
    <location>
        <begin position="29"/>
        <end position="56"/>
    </location>
</feature>
<dbReference type="AlphaFoldDB" id="A0AB37UCK3"/>
<evidence type="ECO:0000313" key="2">
    <source>
        <dbReference type="EMBL" id="RUT04913.1"/>
    </source>
</evidence>
<dbReference type="Proteomes" id="UP000282574">
    <property type="component" value="Unassembled WGS sequence"/>
</dbReference>
<sequence>MRGSHRIDKSKLVDKIYMLHQLQQQNIKMSERSPKKYDSQVKRIHDIDEDDFRKAA</sequence>
<keyword evidence="3" id="KW-1185">Reference proteome</keyword>
<gene>
    <name evidence="2" type="ORF">DSM107010_56590</name>
</gene>
<evidence type="ECO:0000256" key="1">
    <source>
        <dbReference type="SAM" id="MobiDB-lite"/>
    </source>
</evidence>
<dbReference type="EMBL" id="RSCK01000081">
    <property type="protein sequence ID" value="RUT04913.1"/>
    <property type="molecule type" value="Genomic_DNA"/>
</dbReference>